<dbReference type="RefSeq" id="WP_052094203.1">
    <property type="nucleotide sequence ID" value="NZ_JQEC01000077.1"/>
</dbReference>
<dbReference type="AlphaFoldDB" id="A0A099K7M5"/>
<dbReference type="Pfam" id="PF20009">
    <property type="entry name" value="GEVED"/>
    <property type="match status" value="2"/>
</dbReference>
<feature type="region of interest" description="Disordered" evidence="1">
    <location>
        <begin position="320"/>
        <end position="339"/>
    </location>
</feature>
<dbReference type="PATRIC" id="fig|28229.3.peg.4797"/>
<dbReference type="InterPro" id="IPR045474">
    <property type="entry name" value="GEVED"/>
</dbReference>
<gene>
    <name evidence="4" type="ORF">GAB14E_0845</name>
</gene>
<feature type="region of interest" description="Disordered" evidence="1">
    <location>
        <begin position="171"/>
        <end position="200"/>
    </location>
</feature>
<feature type="compositionally biased region" description="Polar residues" evidence="1">
    <location>
        <begin position="189"/>
        <end position="200"/>
    </location>
</feature>
<sequence>MKNKNDSNHLLKKLASNTSTINKKTKANSAIAVAVLLSGMTMESAMAACDISPDNRYEFIDSISLNGSAFTNGSTLKNGDILELTPGYNAYAYRENWSVWIDLNNDDDFSDNDELVFSSSSASKSTVSATLVIPSNVNADNTEMRVVIHSDDISQNSCGFDGYGDSKDFSVSVGDGTDNGGGNSDDYALNQTPRGGNSENITSVEINNDKYTTGNNDGYADFADEKTFSVSDGDLITLTPTSNWDADWAVWIDSDSNGSFDSDEKVFSATGKRGSIVEGSLNLSDIVDGTARMRIAMNGDGNADADGFKYGEIEDYSVDVGDTDAGTDDGDTDDGKYGPDVQWKHDNVHVKVYRFEFTDVDLEYPKTALEDEFSEIQDYFDEQSYGRFSVSYEIIPGVINTGTKKSTFDDHSSWDWVNYYKDTLVGLGEDLNNKEDNTIYMILAPQLTTWDDENNETIEWGPKGGPDPGAFRMYDTGKYGVNGGGMAHEMGHAMGLHHAEAIDGDGEVFGTGDMDHVVFQIGDEKYKEKIGYGNIFGMMGNNAWDFGGLNLYYKNFFAEWDIKDDVPLVTKDGTYKIYAHDQSAIEGNLGIRVAAGNGKSTYWVEYRTKDGANTDGVQINIAEYVTENDTREYYYDTSYLLDMTPGSISEFEGDPWNGYDMKDAELVIGKSYKDKWGAFTITTKRTGGTLGTAGAWIEVEVEMH</sequence>
<organism evidence="4 5">
    <name type="scientific">Colwellia psychrerythraea</name>
    <name type="common">Vibrio psychroerythus</name>
    <dbReference type="NCBI Taxonomy" id="28229"/>
    <lineage>
        <taxon>Bacteria</taxon>
        <taxon>Pseudomonadati</taxon>
        <taxon>Pseudomonadota</taxon>
        <taxon>Gammaproteobacteria</taxon>
        <taxon>Alteromonadales</taxon>
        <taxon>Colwelliaceae</taxon>
        <taxon>Colwellia</taxon>
    </lineage>
</organism>
<evidence type="ECO:0000259" key="3">
    <source>
        <dbReference type="Pfam" id="PF20009"/>
    </source>
</evidence>
<feature type="domain" description="GEVED" evidence="3">
    <location>
        <begin position="96"/>
        <end position="171"/>
    </location>
</feature>
<proteinExistence type="predicted"/>
<feature type="signal peptide" evidence="2">
    <location>
        <begin position="1"/>
        <end position="47"/>
    </location>
</feature>
<dbReference type="OrthoDB" id="5904383at2"/>
<accession>A0A099K7M5</accession>
<comment type="caution">
    <text evidence="4">The sequence shown here is derived from an EMBL/GenBank/DDBJ whole genome shotgun (WGS) entry which is preliminary data.</text>
</comment>
<dbReference type="Proteomes" id="UP000029868">
    <property type="component" value="Unassembled WGS sequence"/>
</dbReference>
<protein>
    <recommendedName>
        <fullName evidence="3">GEVED domain-containing protein</fullName>
    </recommendedName>
</protein>
<evidence type="ECO:0000256" key="2">
    <source>
        <dbReference type="SAM" id="SignalP"/>
    </source>
</evidence>
<keyword evidence="2" id="KW-0732">Signal</keyword>
<feature type="domain" description="GEVED" evidence="3">
    <location>
        <begin position="248"/>
        <end position="318"/>
    </location>
</feature>
<name>A0A099K7M5_COLPS</name>
<feature type="compositionally biased region" description="Acidic residues" evidence="1">
    <location>
        <begin position="320"/>
        <end position="332"/>
    </location>
</feature>
<reference evidence="4 5" key="1">
    <citation type="submission" date="2014-08" db="EMBL/GenBank/DDBJ databases">
        <title>Genomic and Phenotypic Diversity of Colwellia psychrerythraea strains from Disparate Marine Basins.</title>
        <authorList>
            <person name="Techtmann S.M."/>
            <person name="Stelling S.C."/>
            <person name="Utturkar S.M."/>
            <person name="Alshibli N."/>
            <person name="Harris A."/>
            <person name="Brown S.D."/>
            <person name="Hazen T.C."/>
        </authorList>
    </citation>
    <scope>NUCLEOTIDE SEQUENCE [LARGE SCALE GENOMIC DNA]</scope>
    <source>
        <strain evidence="4 5">GAB14E</strain>
    </source>
</reference>
<dbReference type="EMBL" id="JQEC01000077">
    <property type="protein sequence ID" value="KGJ86381.1"/>
    <property type="molecule type" value="Genomic_DNA"/>
</dbReference>
<evidence type="ECO:0000256" key="1">
    <source>
        <dbReference type="SAM" id="MobiDB-lite"/>
    </source>
</evidence>
<feature type="chain" id="PRO_5001948619" description="GEVED domain-containing protein" evidence="2">
    <location>
        <begin position="48"/>
        <end position="704"/>
    </location>
</feature>
<evidence type="ECO:0000313" key="5">
    <source>
        <dbReference type="Proteomes" id="UP000029868"/>
    </source>
</evidence>
<evidence type="ECO:0000313" key="4">
    <source>
        <dbReference type="EMBL" id="KGJ86381.1"/>
    </source>
</evidence>